<evidence type="ECO:0000313" key="1">
    <source>
        <dbReference type="EMBL" id="GAA2036517.1"/>
    </source>
</evidence>
<dbReference type="EMBL" id="BAAAMN010000028">
    <property type="protein sequence ID" value="GAA2036517.1"/>
    <property type="molecule type" value="Genomic_DNA"/>
</dbReference>
<accession>A0ABN2UGA6</accession>
<evidence type="ECO:0000313" key="2">
    <source>
        <dbReference type="Proteomes" id="UP001501461"/>
    </source>
</evidence>
<name>A0ABN2UGA6_9MICC</name>
<dbReference type="RefSeq" id="WP_343957430.1">
    <property type="nucleotide sequence ID" value="NZ_BAAAMN010000028.1"/>
</dbReference>
<keyword evidence="2" id="KW-1185">Reference proteome</keyword>
<dbReference type="Proteomes" id="UP001501461">
    <property type="component" value="Unassembled WGS sequence"/>
</dbReference>
<comment type="caution">
    <text evidence="1">The sequence shown here is derived from an EMBL/GenBank/DDBJ whole genome shotgun (WGS) entry which is preliminary data.</text>
</comment>
<reference evidence="1 2" key="1">
    <citation type="journal article" date="2019" name="Int. J. Syst. Evol. Microbiol.">
        <title>The Global Catalogue of Microorganisms (GCM) 10K type strain sequencing project: providing services to taxonomists for standard genome sequencing and annotation.</title>
        <authorList>
            <consortium name="The Broad Institute Genomics Platform"/>
            <consortium name="The Broad Institute Genome Sequencing Center for Infectious Disease"/>
            <person name="Wu L."/>
            <person name="Ma J."/>
        </authorList>
    </citation>
    <scope>NUCLEOTIDE SEQUENCE [LARGE SCALE GENOMIC DNA]</scope>
    <source>
        <strain evidence="1 2">JCM 13595</strain>
    </source>
</reference>
<sequence length="105" mass="11322">MTTLDLTSTIPSIEELEALWDQPAHQQDRPITVLLNVLGRNGITRTIELTYGCMFDVAIGTAVDCPPTPYNASWTVGMVTALEGSGWTGPVKYVEPVGTKTGGRK</sequence>
<proteinExistence type="predicted"/>
<organism evidence="1 2">
    <name type="scientific">Yaniella flava</name>
    <dbReference type="NCBI Taxonomy" id="287930"/>
    <lineage>
        <taxon>Bacteria</taxon>
        <taxon>Bacillati</taxon>
        <taxon>Actinomycetota</taxon>
        <taxon>Actinomycetes</taxon>
        <taxon>Micrococcales</taxon>
        <taxon>Micrococcaceae</taxon>
        <taxon>Yaniella</taxon>
    </lineage>
</organism>
<protein>
    <submittedName>
        <fullName evidence="1">Uncharacterized protein</fullName>
    </submittedName>
</protein>
<gene>
    <name evidence="1" type="ORF">GCM10009720_16390</name>
</gene>